<dbReference type="AlphaFoldDB" id="A0A4R6BMA9"/>
<evidence type="ECO:0000313" key="5">
    <source>
        <dbReference type="EMBL" id="TDM02946.1"/>
    </source>
</evidence>
<evidence type="ECO:0000256" key="2">
    <source>
        <dbReference type="ARBA" id="ARBA00023125"/>
    </source>
</evidence>
<dbReference type="GO" id="GO:0043565">
    <property type="term" value="F:sequence-specific DNA binding"/>
    <property type="evidence" value="ECO:0007669"/>
    <property type="project" value="InterPro"/>
</dbReference>
<proteinExistence type="predicted"/>
<organism evidence="5 6">
    <name type="scientific">Macrococcus hajekii</name>
    <dbReference type="NCBI Taxonomy" id="198482"/>
    <lineage>
        <taxon>Bacteria</taxon>
        <taxon>Bacillati</taxon>
        <taxon>Bacillota</taxon>
        <taxon>Bacilli</taxon>
        <taxon>Bacillales</taxon>
        <taxon>Staphylococcaceae</taxon>
        <taxon>Macrococcus</taxon>
    </lineage>
</organism>
<accession>A0A4R6BMA9</accession>
<keyword evidence="1" id="KW-0805">Transcription regulation</keyword>
<keyword evidence="3" id="KW-0804">Transcription</keyword>
<dbReference type="InterPro" id="IPR050959">
    <property type="entry name" value="MarA-like"/>
</dbReference>
<dbReference type="EMBL" id="SCWE01000001">
    <property type="protein sequence ID" value="TDM02946.1"/>
    <property type="molecule type" value="Genomic_DNA"/>
</dbReference>
<dbReference type="InterPro" id="IPR018062">
    <property type="entry name" value="HTH_AraC-typ_CS"/>
</dbReference>
<gene>
    <name evidence="5" type="ORF">ERX37_02335</name>
</gene>
<dbReference type="InterPro" id="IPR009057">
    <property type="entry name" value="Homeodomain-like_sf"/>
</dbReference>
<dbReference type="SMART" id="SM00342">
    <property type="entry name" value="HTH_ARAC"/>
    <property type="match status" value="1"/>
</dbReference>
<dbReference type="PANTHER" id="PTHR47504">
    <property type="entry name" value="RIGHT ORIGIN-BINDING PROTEIN"/>
    <property type="match status" value="1"/>
</dbReference>
<dbReference type="InterPro" id="IPR029441">
    <property type="entry name" value="Cass2"/>
</dbReference>
<dbReference type="InterPro" id="IPR018060">
    <property type="entry name" value="HTH_AraC"/>
</dbReference>
<reference evidence="5 6" key="1">
    <citation type="submission" date="2019-01" db="EMBL/GenBank/DDBJ databases">
        <title>Draft genome sequences of the type strains of six Macrococcus species.</title>
        <authorList>
            <person name="Mazhar S."/>
            <person name="Altermann E."/>
            <person name="Hill C."/>
            <person name="Mcauliffe O."/>
        </authorList>
    </citation>
    <scope>NUCLEOTIDE SEQUENCE [LARGE SCALE GENOMIC DNA]</scope>
    <source>
        <strain evidence="5 6">CCM4809</strain>
    </source>
</reference>
<dbReference type="OrthoDB" id="9801123at2"/>
<dbReference type="GO" id="GO:0003700">
    <property type="term" value="F:DNA-binding transcription factor activity"/>
    <property type="evidence" value="ECO:0007669"/>
    <property type="project" value="InterPro"/>
</dbReference>
<keyword evidence="6" id="KW-1185">Reference proteome</keyword>
<evidence type="ECO:0000313" key="6">
    <source>
        <dbReference type="Proteomes" id="UP000295328"/>
    </source>
</evidence>
<dbReference type="Pfam" id="PF12833">
    <property type="entry name" value="HTH_18"/>
    <property type="match status" value="1"/>
</dbReference>
<feature type="domain" description="HTH araC/xylS-type" evidence="4">
    <location>
        <begin position="8"/>
        <end position="106"/>
    </location>
</feature>
<dbReference type="InterPro" id="IPR011256">
    <property type="entry name" value="Reg_factor_effector_dom_sf"/>
</dbReference>
<dbReference type="SUPFAM" id="SSF46689">
    <property type="entry name" value="Homeodomain-like"/>
    <property type="match status" value="1"/>
</dbReference>
<dbReference type="PROSITE" id="PS01124">
    <property type="entry name" value="HTH_ARAC_FAMILY_2"/>
    <property type="match status" value="1"/>
</dbReference>
<dbReference type="RefSeq" id="WP_133429034.1">
    <property type="nucleotide sequence ID" value="NZ_BMCC01000002.1"/>
</dbReference>
<evidence type="ECO:0000256" key="1">
    <source>
        <dbReference type="ARBA" id="ARBA00023015"/>
    </source>
</evidence>
<dbReference type="PANTHER" id="PTHR47504:SF5">
    <property type="entry name" value="RIGHT ORIGIN-BINDING PROTEIN"/>
    <property type="match status" value="1"/>
</dbReference>
<keyword evidence="2" id="KW-0238">DNA-binding</keyword>
<evidence type="ECO:0000256" key="3">
    <source>
        <dbReference type="ARBA" id="ARBA00023163"/>
    </source>
</evidence>
<protein>
    <submittedName>
        <fullName evidence="5">AraC family transcriptional regulator</fullName>
    </submittedName>
</protein>
<dbReference type="PROSITE" id="PS00041">
    <property type="entry name" value="HTH_ARAC_FAMILY_1"/>
    <property type="match status" value="1"/>
</dbReference>
<dbReference type="Pfam" id="PF14526">
    <property type="entry name" value="Cass2"/>
    <property type="match status" value="1"/>
</dbReference>
<sequence>MESLKMIQQTIVYLEDNLLKKIQLDELARHIDETPFHVNQSFTMITGMNIEEYVTRRRLSDAAVELVKGNMSLLEIAEKYGYPDALSFSDDFRDYHGYSPLQARAHQQDLKSFNRLYVKFGVTEQPPLSYMIQHKRLSRLIGYRLQVSTPALYNHFFLADLLYDLEDNGQLNELKKRSESVYVIVHPHTYGVEVFVGVESDETTQLETEHLHHEKFAVFKSRGYVDYLFNEVWQSIEQQVAVMLDYKKNDYYIAQFNLPIDFDGHSNKMQFYLPID</sequence>
<dbReference type="Proteomes" id="UP000295328">
    <property type="component" value="Unassembled WGS sequence"/>
</dbReference>
<name>A0A4R6BMA9_9STAP</name>
<evidence type="ECO:0000259" key="4">
    <source>
        <dbReference type="PROSITE" id="PS01124"/>
    </source>
</evidence>
<dbReference type="Gene3D" id="3.20.80.10">
    <property type="entry name" value="Regulatory factor, effector binding domain"/>
    <property type="match status" value="1"/>
</dbReference>
<dbReference type="Gene3D" id="1.10.10.60">
    <property type="entry name" value="Homeodomain-like"/>
    <property type="match status" value="2"/>
</dbReference>
<comment type="caution">
    <text evidence="5">The sequence shown here is derived from an EMBL/GenBank/DDBJ whole genome shotgun (WGS) entry which is preliminary data.</text>
</comment>